<comment type="caution">
    <text evidence="2">The sequence shown here is derived from an EMBL/GenBank/DDBJ whole genome shotgun (WGS) entry which is preliminary data.</text>
</comment>
<keyword evidence="3" id="KW-1185">Reference proteome</keyword>
<dbReference type="Gene3D" id="3.90.1580.10">
    <property type="entry name" value="paralog of FGE (formylglycine-generating enzyme)"/>
    <property type="match status" value="1"/>
</dbReference>
<protein>
    <submittedName>
        <fullName evidence="2">SUMF1/EgtB/PvdOfamily nonheme iron enzyme</fullName>
    </submittedName>
</protein>
<dbReference type="InterPro" id="IPR005532">
    <property type="entry name" value="SUMF_dom"/>
</dbReference>
<sequence>MKHIFIGLTFLACLNAFSQEQKPETVYSIAKEVKEASWYQTQIKLWKAEIDKNTKNGDAWLNYYAATRAMRLLAPHDSDEKKKYVELCSKIPEEVQKAMPNTFESHFITFAETQGAGGSPEELLKAAAINPYHPQILDELLIYYTTQRDQKNVDLYGRKMFESNDMPVGMLNWGYNVLSELDENAILFTCGDNDTYSTWIIQAAKNVRKDVTVINTSLILLDDYRNKLFRELGYESLELNPAQTQEEMEANSKRIFEHLFRGKRSVYVATTAISLFEEQYADKLYLTGLAYKYSESGFDNTAIIRRNYEKRYLLDYLKEVFSYNIGDLKAEEFNGMYLPSMIKLYQHYSETEELLKKQNLEILLLKVAEQSGQQSEVFELLSAQYKPVSILSTVMDLKKLESNLIPISGNVYIDKYETTNGDYTRFLNNLKLSGQKELYEAFLYDSTQWTKGKYAVSFNDPMMNLYHWHPAYENYPAVCISYEGAKAYCEWLTKQYNLQRKRTYTQVVFRLPTESEWRSAAGSGDPKATTPFPNNQIQNSNNCYLGNIRTSKDRFFDDGGFHQVKVYSYQPNKLGLYNTLGNVSEMTIKKGTALGGSWYDLFEECTFDKTQQYSNPDPTVGFRVVMEIIEK</sequence>
<dbReference type="PANTHER" id="PTHR23150:SF19">
    <property type="entry name" value="FORMYLGLYCINE-GENERATING ENZYME"/>
    <property type="match status" value="1"/>
</dbReference>
<dbReference type="RefSeq" id="WP_144331868.1">
    <property type="nucleotide sequence ID" value="NZ_VLPL01000002.1"/>
</dbReference>
<reference evidence="2 3" key="1">
    <citation type="submission" date="2019-07" db="EMBL/GenBank/DDBJ databases">
        <authorList>
            <person name="Huq M.A."/>
        </authorList>
    </citation>
    <scope>NUCLEOTIDE SEQUENCE [LARGE SCALE GENOMIC DNA]</scope>
    <source>
        <strain evidence="2 3">MAH-3</strain>
    </source>
</reference>
<name>A0A556N2B8_9FLAO</name>
<accession>A0A556N2B8</accession>
<dbReference type="GO" id="GO:0120147">
    <property type="term" value="F:formylglycine-generating oxidase activity"/>
    <property type="evidence" value="ECO:0007669"/>
    <property type="project" value="TreeGrafter"/>
</dbReference>
<evidence type="ECO:0000313" key="3">
    <source>
        <dbReference type="Proteomes" id="UP000316008"/>
    </source>
</evidence>
<proteinExistence type="predicted"/>
<dbReference type="Proteomes" id="UP000316008">
    <property type="component" value="Unassembled WGS sequence"/>
</dbReference>
<dbReference type="EMBL" id="VLPL01000002">
    <property type="protein sequence ID" value="TSJ46331.1"/>
    <property type="molecule type" value="Genomic_DNA"/>
</dbReference>
<dbReference type="Pfam" id="PF03781">
    <property type="entry name" value="FGE-sulfatase"/>
    <property type="match status" value="1"/>
</dbReference>
<evidence type="ECO:0000259" key="1">
    <source>
        <dbReference type="Pfam" id="PF03781"/>
    </source>
</evidence>
<organism evidence="2 3">
    <name type="scientific">Fluviicola chungangensis</name>
    <dbReference type="NCBI Taxonomy" id="2597671"/>
    <lineage>
        <taxon>Bacteria</taxon>
        <taxon>Pseudomonadati</taxon>
        <taxon>Bacteroidota</taxon>
        <taxon>Flavobacteriia</taxon>
        <taxon>Flavobacteriales</taxon>
        <taxon>Crocinitomicaceae</taxon>
        <taxon>Fluviicola</taxon>
    </lineage>
</organism>
<dbReference type="InterPro" id="IPR016187">
    <property type="entry name" value="CTDL_fold"/>
</dbReference>
<dbReference type="SUPFAM" id="SSF56436">
    <property type="entry name" value="C-type lectin-like"/>
    <property type="match status" value="1"/>
</dbReference>
<dbReference type="OrthoDB" id="9807602at2"/>
<feature type="domain" description="Sulfatase-modifying factor enzyme-like" evidence="1">
    <location>
        <begin position="412"/>
        <end position="625"/>
    </location>
</feature>
<evidence type="ECO:0000313" key="2">
    <source>
        <dbReference type="EMBL" id="TSJ46331.1"/>
    </source>
</evidence>
<dbReference type="PANTHER" id="PTHR23150">
    <property type="entry name" value="SULFATASE MODIFYING FACTOR 1, 2"/>
    <property type="match status" value="1"/>
</dbReference>
<dbReference type="AlphaFoldDB" id="A0A556N2B8"/>
<dbReference type="InterPro" id="IPR042095">
    <property type="entry name" value="SUMF_sf"/>
</dbReference>
<dbReference type="InterPro" id="IPR051043">
    <property type="entry name" value="Sulfatase_Mod_Factor_Kinase"/>
</dbReference>
<gene>
    <name evidence="2" type="ORF">FO442_04015</name>
</gene>